<keyword evidence="1" id="KW-0863">Zinc-finger</keyword>
<dbReference type="GO" id="GO:0008270">
    <property type="term" value="F:zinc ion binding"/>
    <property type="evidence" value="ECO:0007669"/>
    <property type="project" value="UniProtKB-KW"/>
</dbReference>
<dbReference type="InterPro" id="IPR025836">
    <property type="entry name" value="Zn_knuckle_CX2CX4HX4C"/>
</dbReference>
<keyword evidence="1" id="KW-0862">Zinc</keyword>
<evidence type="ECO:0000259" key="3">
    <source>
        <dbReference type="PROSITE" id="PS50158"/>
    </source>
</evidence>
<dbReference type="Proteomes" id="UP001153555">
    <property type="component" value="Unassembled WGS sequence"/>
</dbReference>
<name>A0A9N7NQ50_STRHE</name>
<feature type="domain" description="CCHC-type" evidence="3">
    <location>
        <begin position="199"/>
        <end position="212"/>
    </location>
</feature>
<feature type="non-terminal residue" evidence="4">
    <location>
        <position position="369"/>
    </location>
</feature>
<dbReference type="AlphaFoldDB" id="A0A9N7NQ50"/>
<dbReference type="OrthoDB" id="1695837at2759"/>
<reference evidence="4" key="1">
    <citation type="submission" date="2019-12" db="EMBL/GenBank/DDBJ databases">
        <authorList>
            <person name="Scholes J."/>
        </authorList>
    </citation>
    <scope>NUCLEOTIDE SEQUENCE</scope>
</reference>
<proteinExistence type="predicted"/>
<feature type="region of interest" description="Disordered" evidence="2">
    <location>
        <begin position="273"/>
        <end position="313"/>
    </location>
</feature>
<evidence type="ECO:0000256" key="1">
    <source>
        <dbReference type="PROSITE-ProRule" id="PRU00047"/>
    </source>
</evidence>
<protein>
    <recommendedName>
        <fullName evidence="3">CCHC-type domain-containing protein</fullName>
    </recommendedName>
</protein>
<dbReference type="InterPro" id="IPR001878">
    <property type="entry name" value="Znf_CCHC"/>
</dbReference>
<keyword evidence="5" id="KW-1185">Reference proteome</keyword>
<feature type="non-terminal residue" evidence="4">
    <location>
        <position position="1"/>
    </location>
</feature>
<dbReference type="PANTHER" id="PTHR31286">
    <property type="entry name" value="GLYCINE-RICH CELL WALL STRUCTURAL PROTEIN 1.8-LIKE"/>
    <property type="match status" value="1"/>
</dbReference>
<dbReference type="EMBL" id="CACSLK010033698">
    <property type="protein sequence ID" value="CAA0840589.1"/>
    <property type="molecule type" value="Genomic_DNA"/>
</dbReference>
<evidence type="ECO:0000313" key="5">
    <source>
        <dbReference type="Proteomes" id="UP001153555"/>
    </source>
</evidence>
<dbReference type="InterPro" id="IPR025558">
    <property type="entry name" value="DUF4283"/>
</dbReference>
<dbReference type="Pfam" id="PF14111">
    <property type="entry name" value="DUF4283"/>
    <property type="match status" value="1"/>
</dbReference>
<gene>
    <name evidence="4" type="ORF">SHERM_06668</name>
</gene>
<evidence type="ECO:0000313" key="4">
    <source>
        <dbReference type="EMBL" id="CAA0840589.1"/>
    </source>
</evidence>
<dbReference type="PROSITE" id="PS50158">
    <property type="entry name" value="ZF_CCHC"/>
    <property type="match status" value="1"/>
</dbReference>
<dbReference type="PANTHER" id="PTHR31286:SF178">
    <property type="entry name" value="DUF4283 DOMAIN-CONTAINING PROTEIN"/>
    <property type="match status" value="1"/>
</dbReference>
<sequence length="369" mass="41796">LQNFKLSEREEGGISITDDDISAGIQECSQSLFGRIYGEKRVNFTGMRNTLQTVWQTQKPVTARALGHNQFQFIFQTEEDKKRVLTGKTWSFDGQYLLLKEWNPTEEGRTEEADTIQLWVQIWDLPLHWVSAEIGLKVGKLFKEVLDVVVPDMGVYGGRLVKILVELNLKDPILRGTHIRLGGEAKWVHFKYENLLTFCYYCGRIGHADRNCAIKKEDIKKNSLNIGQFGEWLRASVFGYLGGRGNVNSERSDSGLNAEGRKEPVFSSDPLVEEIEGYPPKGRETRLVPSESEAKNQALTQGNKSAEFEKGESESPVDVSLRIVVSNNLDTRKEQAEDLMCLGNLVQVPVQLATKRIIDDLTQPYDRKK</sequence>
<dbReference type="InterPro" id="IPR040256">
    <property type="entry name" value="At4g02000-like"/>
</dbReference>
<organism evidence="4 5">
    <name type="scientific">Striga hermonthica</name>
    <name type="common">Purple witchweed</name>
    <name type="synonym">Buchnera hermonthica</name>
    <dbReference type="NCBI Taxonomy" id="68872"/>
    <lineage>
        <taxon>Eukaryota</taxon>
        <taxon>Viridiplantae</taxon>
        <taxon>Streptophyta</taxon>
        <taxon>Embryophyta</taxon>
        <taxon>Tracheophyta</taxon>
        <taxon>Spermatophyta</taxon>
        <taxon>Magnoliopsida</taxon>
        <taxon>eudicotyledons</taxon>
        <taxon>Gunneridae</taxon>
        <taxon>Pentapetalae</taxon>
        <taxon>asterids</taxon>
        <taxon>lamiids</taxon>
        <taxon>Lamiales</taxon>
        <taxon>Orobanchaceae</taxon>
        <taxon>Buchnereae</taxon>
        <taxon>Striga</taxon>
    </lineage>
</organism>
<dbReference type="GO" id="GO:0003676">
    <property type="term" value="F:nucleic acid binding"/>
    <property type="evidence" value="ECO:0007669"/>
    <property type="project" value="InterPro"/>
</dbReference>
<dbReference type="Pfam" id="PF14392">
    <property type="entry name" value="zf-CCHC_4"/>
    <property type="match status" value="1"/>
</dbReference>
<keyword evidence="1" id="KW-0479">Metal-binding</keyword>
<evidence type="ECO:0000256" key="2">
    <source>
        <dbReference type="SAM" id="MobiDB-lite"/>
    </source>
</evidence>
<accession>A0A9N7NQ50</accession>
<feature type="compositionally biased region" description="Polar residues" evidence="2">
    <location>
        <begin position="295"/>
        <end position="304"/>
    </location>
</feature>
<comment type="caution">
    <text evidence="4">The sequence shown here is derived from an EMBL/GenBank/DDBJ whole genome shotgun (WGS) entry which is preliminary data.</text>
</comment>